<comment type="caution">
    <text evidence="1">The sequence shown here is derived from an EMBL/GenBank/DDBJ whole genome shotgun (WGS) entry which is preliminary data.</text>
</comment>
<reference evidence="2" key="1">
    <citation type="journal article" date="2019" name="Int. J. Syst. Evol. Microbiol.">
        <title>The Global Catalogue of Microorganisms (GCM) 10K type strain sequencing project: providing services to taxonomists for standard genome sequencing and annotation.</title>
        <authorList>
            <consortium name="The Broad Institute Genomics Platform"/>
            <consortium name="The Broad Institute Genome Sequencing Center for Infectious Disease"/>
            <person name="Wu L."/>
            <person name="Ma J."/>
        </authorList>
    </citation>
    <scope>NUCLEOTIDE SEQUENCE [LARGE SCALE GENOMIC DNA]</scope>
    <source>
        <strain evidence="2">JCM 17728</strain>
    </source>
</reference>
<name>A0ABP8IIJ8_9GAMM</name>
<evidence type="ECO:0000313" key="1">
    <source>
        <dbReference type="EMBL" id="GAA4359608.1"/>
    </source>
</evidence>
<dbReference type="Proteomes" id="UP001501011">
    <property type="component" value="Unassembled WGS sequence"/>
</dbReference>
<sequence>MKYTENSHRYREELLVLSMMIPSGKRKKQLRISPEENIRARFSSVGELDPPQAKRVELNVARRQKIINLISMKPPFLSLY</sequence>
<proteinExistence type="predicted"/>
<organism evidence="1 2">
    <name type="scientific">Kangiella marina</name>
    <dbReference type="NCBI Taxonomy" id="1079178"/>
    <lineage>
        <taxon>Bacteria</taxon>
        <taxon>Pseudomonadati</taxon>
        <taxon>Pseudomonadota</taxon>
        <taxon>Gammaproteobacteria</taxon>
        <taxon>Kangiellales</taxon>
        <taxon>Kangiellaceae</taxon>
        <taxon>Kangiella</taxon>
    </lineage>
</organism>
<evidence type="ECO:0000313" key="2">
    <source>
        <dbReference type="Proteomes" id="UP001501011"/>
    </source>
</evidence>
<gene>
    <name evidence="1" type="ORF">GCM10023151_10640</name>
</gene>
<dbReference type="RefSeq" id="WP_345292166.1">
    <property type="nucleotide sequence ID" value="NZ_BAABFV010000001.1"/>
</dbReference>
<dbReference type="EMBL" id="BAABFV010000001">
    <property type="protein sequence ID" value="GAA4359608.1"/>
    <property type="molecule type" value="Genomic_DNA"/>
</dbReference>
<keyword evidence="2" id="KW-1185">Reference proteome</keyword>
<accession>A0ABP8IIJ8</accession>
<protein>
    <submittedName>
        <fullName evidence="1">Uncharacterized protein</fullName>
    </submittedName>
</protein>